<dbReference type="Pfam" id="PF12837">
    <property type="entry name" value="Fer4_6"/>
    <property type="match status" value="1"/>
</dbReference>
<keyword evidence="3" id="KW-1185">Reference proteome</keyword>
<comment type="caution">
    <text evidence="2">The sequence shown here is derived from an EMBL/GenBank/DDBJ whole genome shotgun (WGS) entry which is preliminary data.</text>
</comment>
<dbReference type="EMBL" id="QXWK01000003">
    <property type="protein sequence ID" value="NBH60577.1"/>
    <property type="molecule type" value="Genomic_DNA"/>
</dbReference>
<evidence type="ECO:0000313" key="3">
    <source>
        <dbReference type="Proteomes" id="UP000446866"/>
    </source>
</evidence>
<accession>A0A845QIR1</accession>
<feature type="domain" description="4Fe-4S ferredoxin-type" evidence="1">
    <location>
        <begin position="34"/>
        <end position="63"/>
    </location>
</feature>
<evidence type="ECO:0000259" key="1">
    <source>
        <dbReference type="PROSITE" id="PS51379"/>
    </source>
</evidence>
<organism evidence="2 3">
    <name type="scientific">Anaerotruncus colihominis</name>
    <dbReference type="NCBI Taxonomy" id="169435"/>
    <lineage>
        <taxon>Bacteria</taxon>
        <taxon>Bacillati</taxon>
        <taxon>Bacillota</taxon>
        <taxon>Clostridia</taxon>
        <taxon>Eubacteriales</taxon>
        <taxon>Oscillospiraceae</taxon>
        <taxon>Anaerotruncus</taxon>
    </lineage>
</organism>
<dbReference type="InterPro" id="IPR052911">
    <property type="entry name" value="Corrinoid_activation_enz"/>
</dbReference>
<dbReference type="RefSeq" id="WP_160200876.1">
    <property type="nucleotide sequence ID" value="NZ_QXWK01000003.1"/>
</dbReference>
<dbReference type="PANTHER" id="PTHR42895:SF1">
    <property type="entry name" value="IRON-SULFUR CLUSTER PROTEIN"/>
    <property type="match status" value="1"/>
</dbReference>
<dbReference type="AlphaFoldDB" id="A0A845QIR1"/>
<dbReference type="PANTHER" id="PTHR42895">
    <property type="entry name" value="IRON-SULFUR CLUSTER-BINDING PROTEIN-RELATED"/>
    <property type="match status" value="1"/>
</dbReference>
<evidence type="ECO:0000313" key="2">
    <source>
        <dbReference type="EMBL" id="NBH60577.1"/>
    </source>
</evidence>
<protein>
    <submittedName>
        <fullName evidence="2">Ferredoxin</fullName>
    </submittedName>
</protein>
<gene>
    <name evidence="2" type="ORF">D0435_02680</name>
</gene>
<dbReference type="Gene3D" id="3.30.70.20">
    <property type="match status" value="1"/>
</dbReference>
<dbReference type="PROSITE" id="PS51379">
    <property type="entry name" value="4FE4S_FER_2"/>
    <property type="match status" value="2"/>
</dbReference>
<dbReference type="InterPro" id="IPR017896">
    <property type="entry name" value="4Fe4S_Fe-S-bd"/>
</dbReference>
<dbReference type="SUPFAM" id="SSF54862">
    <property type="entry name" value="4Fe-4S ferredoxins"/>
    <property type="match status" value="1"/>
</dbReference>
<name>A0A845QIR1_9FIRM</name>
<proteinExistence type="predicted"/>
<dbReference type="Proteomes" id="UP000446866">
    <property type="component" value="Unassembled WGS sequence"/>
</dbReference>
<reference evidence="2 3" key="1">
    <citation type="submission" date="2018-08" db="EMBL/GenBank/DDBJ databases">
        <title>Murine metabolic-syndrome-specific gut microbial biobank.</title>
        <authorList>
            <person name="Liu C."/>
        </authorList>
    </citation>
    <scope>NUCLEOTIDE SEQUENCE [LARGE SCALE GENOMIC DNA]</scope>
    <source>
        <strain evidence="2 3">28</strain>
    </source>
</reference>
<feature type="domain" description="4Fe-4S ferredoxin-type" evidence="1">
    <location>
        <begin position="4"/>
        <end position="33"/>
    </location>
</feature>
<sequence length="235" mass="24821">MIRKIIQIDSEKCNGCGACAAACHEGAIGMVGGKAKLLRDDYCDGLGDCLPTCPTNAITFVEREAAAYDEEAVKANMMTKKLAIELQNLQASCQGDCAGGGTDTDSASAGNSKSAASKLTNWPVQIKLAPLSAPYFDKANLLIAADCTAYAYAKFHEQFMTGRVTLIGCPKLDGVDYSEKLSEVLRRNNISSVSVLRMEVPCCGGLETAVSRAISASGKFLPYQVVTISAEGDIL</sequence>